<reference evidence="1" key="2">
    <citation type="submission" date="2020-07" db="EMBL/GenBank/DDBJ databases">
        <authorList>
            <person name="Vera ALvarez R."/>
            <person name="Arias-Moreno D.M."/>
            <person name="Jimenez-Jacinto V."/>
            <person name="Jimenez-Bremont J.F."/>
            <person name="Swaminathan K."/>
            <person name="Moose S.P."/>
            <person name="Guerrero-Gonzalez M.L."/>
            <person name="Marino-Ramirez L."/>
            <person name="Landsman D."/>
            <person name="Rodriguez-Kessler M."/>
            <person name="Delgado-Sanchez P."/>
        </authorList>
    </citation>
    <scope>NUCLEOTIDE SEQUENCE</scope>
    <source>
        <tissue evidence="1">Cladode</tissue>
    </source>
</reference>
<dbReference type="AlphaFoldDB" id="A0A7C9CUT4"/>
<dbReference type="EMBL" id="GISG01041464">
    <property type="protein sequence ID" value="MBA4623008.1"/>
    <property type="molecule type" value="Transcribed_RNA"/>
</dbReference>
<protein>
    <submittedName>
        <fullName evidence="1">Uncharacterized protein</fullName>
    </submittedName>
</protein>
<proteinExistence type="predicted"/>
<name>A0A7C9CUT4_OPUST</name>
<organism evidence="1">
    <name type="scientific">Opuntia streptacantha</name>
    <name type="common">Prickly pear cactus</name>
    <name type="synonym">Opuntia cardona</name>
    <dbReference type="NCBI Taxonomy" id="393608"/>
    <lineage>
        <taxon>Eukaryota</taxon>
        <taxon>Viridiplantae</taxon>
        <taxon>Streptophyta</taxon>
        <taxon>Embryophyta</taxon>
        <taxon>Tracheophyta</taxon>
        <taxon>Spermatophyta</taxon>
        <taxon>Magnoliopsida</taxon>
        <taxon>eudicotyledons</taxon>
        <taxon>Gunneridae</taxon>
        <taxon>Pentapetalae</taxon>
        <taxon>Caryophyllales</taxon>
        <taxon>Cactineae</taxon>
        <taxon>Cactaceae</taxon>
        <taxon>Opuntioideae</taxon>
        <taxon>Opuntia</taxon>
    </lineage>
</organism>
<sequence length="110" mass="12306">MCPCRLNSTIPSPYPCGHNITHTTYSQLCNQTDAESFLTTTHRHFTVANMHAQYCVLATINVRQSTGTNDYKTIPHYYPTPSLLSHPFASCQTGNFCASGRRASSWHPLQ</sequence>
<accession>A0A7C9CUT4</accession>
<evidence type="ECO:0000313" key="1">
    <source>
        <dbReference type="EMBL" id="MBA4623008.1"/>
    </source>
</evidence>
<reference evidence="1" key="1">
    <citation type="journal article" date="2013" name="J. Plant Res.">
        <title>Effect of fungi and light on seed germination of three Opuntia species from semiarid lands of central Mexico.</title>
        <authorList>
            <person name="Delgado-Sanchez P."/>
            <person name="Jimenez-Bremont J.F."/>
            <person name="Guerrero-Gonzalez Mde L."/>
            <person name="Flores J."/>
        </authorList>
    </citation>
    <scope>NUCLEOTIDE SEQUENCE</scope>
    <source>
        <tissue evidence="1">Cladode</tissue>
    </source>
</reference>